<name>W4KIU6_HETIT</name>
<proteinExistence type="predicted"/>
<evidence type="ECO:0000256" key="1">
    <source>
        <dbReference type="SAM" id="MobiDB-lite"/>
    </source>
</evidence>
<dbReference type="HOGENOM" id="CLU_483164_0_0_1"/>
<dbReference type="STRING" id="747525.W4KIU6"/>
<dbReference type="RefSeq" id="XP_009541878.1">
    <property type="nucleotide sequence ID" value="XM_009543583.1"/>
</dbReference>
<dbReference type="GeneID" id="20675520"/>
<feature type="region of interest" description="Disordered" evidence="1">
    <location>
        <begin position="254"/>
        <end position="300"/>
    </location>
</feature>
<feature type="compositionally biased region" description="Basic and acidic residues" evidence="1">
    <location>
        <begin position="14"/>
        <end position="43"/>
    </location>
</feature>
<feature type="compositionally biased region" description="Basic and acidic residues" evidence="1">
    <location>
        <begin position="490"/>
        <end position="499"/>
    </location>
</feature>
<feature type="compositionally biased region" description="Basic and acidic residues" evidence="1">
    <location>
        <begin position="534"/>
        <end position="544"/>
    </location>
</feature>
<dbReference type="EMBL" id="KI925455">
    <property type="protein sequence ID" value="ETW84981.1"/>
    <property type="molecule type" value="Genomic_DNA"/>
</dbReference>
<keyword evidence="3" id="KW-1185">Reference proteome</keyword>
<sequence>MDCETGTSINLTSLHRDRPSVNDRDVDDNNDHNEEGRWRKDTLGGEKGRATRIFTRYTASLRASLPAHASLLLHVPRPCTPVLDRRHRARGPLLRPRLRKVARVRELRLKVEKQLAYREGEKKACAVVHRDGEEEEEEQWVGSFDCGNSCDRENSAPTPAIVIELQFRLQDIQVSLACFIDKIRAMEGMLSEHKAIKREVSTLRELIKEKCELDSVRGRQCSGTLRAKDHDDSEYGGDDDDAQSIATVMPHELECVEEEDEEQLAAEEEEEERRRRRRRRRDELGRPITPEPTGMGMDIHGRSKMHLDVLNMHSRSPPPPLREPFALQPSTSSVFEERIDALTSHLESALELSRTLQAQQAAAQSTTSMLEPKVSLLESLVQASQTDIQSHVTEWSGVREEWAEERMRINQAREVWEARVRAAEEGFDGAVAKVDAGLATLQQHRLKANVNERNGVRLVTPPSPRNISSDSGKRHRRKRSTISRGRSRSHSAESNKDDGGYASSFEGVTLLDDKRQSASKARTRVPWAQDDSDSDVRHASDDARIIVVGPEGIDRVHDDDDDGG</sequence>
<feature type="compositionally biased region" description="Polar residues" evidence="1">
    <location>
        <begin position="1"/>
        <end position="13"/>
    </location>
</feature>
<dbReference type="Proteomes" id="UP000030671">
    <property type="component" value="Unassembled WGS sequence"/>
</dbReference>
<feature type="compositionally biased region" description="Acidic residues" evidence="1">
    <location>
        <begin position="255"/>
        <end position="271"/>
    </location>
</feature>
<feature type="region of interest" description="Disordered" evidence="1">
    <location>
        <begin position="452"/>
        <end position="564"/>
    </location>
</feature>
<dbReference type="OrthoDB" id="3068102at2759"/>
<gene>
    <name evidence="2" type="ORF">HETIRDRAFT_443377</name>
</gene>
<reference evidence="2 3" key="1">
    <citation type="journal article" date="2012" name="New Phytol.">
        <title>Insight into trade-off between wood decay and parasitism from the genome of a fungal forest pathogen.</title>
        <authorList>
            <person name="Olson A."/>
            <person name="Aerts A."/>
            <person name="Asiegbu F."/>
            <person name="Belbahri L."/>
            <person name="Bouzid O."/>
            <person name="Broberg A."/>
            <person name="Canback B."/>
            <person name="Coutinho P.M."/>
            <person name="Cullen D."/>
            <person name="Dalman K."/>
            <person name="Deflorio G."/>
            <person name="van Diepen L.T."/>
            <person name="Dunand C."/>
            <person name="Duplessis S."/>
            <person name="Durling M."/>
            <person name="Gonthier P."/>
            <person name="Grimwood J."/>
            <person name="Fossdal C.G."/>
            <person name="Hansson D."/>
            <person name="Henrissat B."/>
            <person name="Hietala A."/>
            <person name="Himmelstrand K."/>
            <person name="Hoffmeister D."/>
            <person name="Hogberg N."/>
            <person name="James T.Y."/>
            <person name="Karlsson M."/>
            <person name="Kohler A."/>
            <person name="Kues U."/>
            <person name="Lee Y.H."/>
            <person name="Lin Y.C."/>
            <person name="Lind M."/>
            <person name="Lindquist E."/>
            <person name="Lombard V."/>
            <person name="Lucas S."/>
            <person name="Lunden K."/>
            <person name="Morin E."/>
            <person name="Murat C."/>
            <person name="Park J."/>
            <person name="Raffaello T."/>
            <person name="Rouze P."/>
            <person name="Salamov A."/>
            <person name="Schmutz J."/>
            <person name="Solheim H."/>
            <person name="Stahlberg J."/>
            <person name="Velez H."/>
            <person name="de Vries R.P."/>
            <person name="Wiebenga A."/>
            <person name="Woodward S."/>
            <person name="Yakovlev I."/>
            <person name="Garbelotto M."/>
            <person name="Martin F."/>
            <person name="Grigoriev I.V."/>
            <person name="Stenlid J."/>
        </authorList>
    </citation>
    <scope>NUCLEOTIDE SEQUENCE [LARGE SCALE GENOMIC DNA]</scope>
    <source>
        <strain evidence="2 3">TC 32-1</strain>
    </source>
</reference>
<dbReference type="InParanoid" id="W4KIU6"/>
<feature type="compositionally biased region" description="Basic residues" evidence="1">
    <location>
        <begin position="473"/>
        <end position="489"/>
    </location>
</feature>
<evidence type="ECO:0000313" key="2">
    <source>
        <dbReference type="EMBL" id="ETW84981.1"/>
    </source>
</evidence>
<dbReference type="eggNOG" id="KOG3872">
    <property type="taxonomic scope" value="Eukaryota"/>
</dbReference>
<dbReference type="AlphaFoldDB" id="W4KIU6"/>
<feature type="region of interest" description="Disordered" evidence="1">
    <location>
        <begin position="1"/>
        <end position="43"/>
    </location>
</feature>
<accession>W4KIU6</accession>
<evidence type="ECO:0000313" key="3">
    <source>
        <dbReference type="Proteomes" id="UP000030671"/>
    </source>
</evidence>
<organism evidence="2 3">
    <name type="scientific">Heterobasidion irregulare (strain TC 32-1)</name>
    <dbReference type="NCBI Taxonomy" id="747525"/>
    <lineage>
        <taxon>Eukaryota</taxon>
        <taxon>Fungi</taxon>
        <taxon>Dikarya</taxon>
        <taxon>Basidiomycota</taxon>
        <taxon>Agaricomycotina</taxon>
        <taxon>Agaricomycetes</taxon>
        <taxon>Russulales</taxon>
        <taxon>Bondarzewiaceae</taxon>
        <taxon>Heterobasidion</taxon>
        <taxon>Heterobasidion annosum species complex</taxon>
    </lineage>
</organism>
<protein>
    <submittedName>
        <fullName evidence="2">Uncharacterized protein</fullName>
    </submittedName>
</protein>
<dbReference type="KEGG" id="hir:HETIRDRAFT_443377"/>